<evidence type="ECO:0000313" key="2">
    <source>
        <dbReference type="EMBL" id="GAA1998914.1"/>
    </source>
</evidence>
<accession>A0ABP5EKY8</accession>
<dbReference type="Proteomes" id="UP001500326">
    <property type="component" value="Unassembled WGS sequence"/>
</dbReference>
<sequence>MNTSTDNTRTPSEGAARSTPGTVEHLSTAECWELIEARSFGRLAVEALDGIPDVFPLNYTVHDGSLYIRSAPGSKLMAIVVHPVAAFEIDGEDDGFHWSVVLRGAVRRLVIDKEIRESGVQDLVSSSPTTKYNYICVTPATVSGRRFASSSGRTSESEDAAILKQPIGAQEPTRPYEETVEWPDPASPRVERPIAIAHFPPR</sequence>
<evidence type="ECO:0000256" key="1">
    <source>
        <dbReference type="SAM" id="MobiDB-lite"/>
    </source>
</evidence>
<dbReference type="Gene3D" id="2.30.110.10">
    <property type="entry name" value="Electron Transport, Fmn-binding Protein, Chain A"/>
    <property type="match status" value="1"/>
</dbReference>
<name>A0ABP5EKY8_9MICO</name>
<feature type="region of interest" description="Disordered" evidence="1">
    <location>
        <begin position="147"/>
        <end position="187"/>
    </location>
</feature>
<dbReference type="RefSeq" id="WP_344066715.1">
    <property type="nucleotide sequence ID" value="NZ_BAAAOH010000001.1"/>
</dbReference>
<feature type="compositionally biased region" description="Polar residues" evidence="1">
    <location>
        <begin position="1"/>
        <end position="11"/>
    </location>
</feature>
<gene>
    <name evidence="2" type="ORF">GCM10009777_40260</name>
</gene>
<proteinExistence type="predicted"/>
<dbReference type="EMBL" id="BAAAOH010000001">
    <property type="protein sequence ID" value="GAA1998914.1"/>
    <property type="molecule type" value="Genomic_DNA"/>
</dbReference>
<feature type="region of interest" description="Disordered" evidence="1">
    <location>
        <begin position="1"/>
        <end position="23"/>
    </location>
</feature>
<dbReference type="SUPFAM" id="SSF50475">
    <property type="entry name" value="FMN-binding split barrel"/>
    <property type="match status" value="1"/>
</dbReference>
<evidence type="ECO:0000313" key="3">
    <source>
        <dbReference type="Proteomes" id="UP001500326"/>
    </source>
</evidence>
<reference evidence="3" key="1">
    <citation type="journal article" date="2019" name="Int. J. Syst. Evol. Microbiol.">
        <title>The Global Catalogue of Microorganisms (GCM) 10K type strain sequencing project: providing services to taxonomists for standard genome sequencing and annotation.</title>
        <authorList>
            <consortium name="The Broad Institute Genomics Platform"/>
            <consortium name="The Broad Institute Genome Sequencing Center for Infectious Disease"/>
            <person name="Wu L."/>
            <person name="Ma J."/>
        </authorList>
    </citation>
    <scope>NUCLEOTIDE SEQUENCE [LARGE SCALE GENOMIC DNA]</scope>
    <source>
        <strain evidence="3">JCM 14902</strain>
    </source>
</reference>
<organism evidence="2 3">
    <name type="scientific">Microbacterium pumilum</name>
    <dbReference type="NCBI Taxonomy" id="344165"/>
    <lineage>
        <taxon>Bacteria</taxon>
        <taxon>Bacillati</taxon>
        <taxon>Actinomycetota</taxon>
        <taxon>Actinomycetes</taxon>
        <taxon>Micrococcales</taxon>
        <taxon>Microbacteriaceae</taxon>
        <taxon>Microbacterium</taxon>
    </lineage>
</organism>
<dbReference type="InterPro" id="IPR024747">
    <property type="entry name" value="Pyridox_Oxase-rel"/>
</dbReference>
<keyword evidence="3" id="KW-1185">Reference proteome</keyword>
<evidence type="ECO:0008006" key="4">
    <source>
        <dbReference type="Google" id="ProtNLM"/>
    </source>
</evidence>
<dbReference type="InterPro" id="IPR012349">
    <property type="entry name" value="Split_barrel_FMN-bd"/>
</dbReference>
<dbReference type="Pfam" id="PF12900">
    <property type="entry name" value="Pyridox_ox_2"/>
    <property type="match status" value="1"/>
</dbReference>
<comment type="caution">
    <text evidence="2">The sequence shown here is derived from an EMBL/GenBank/DDBJ whole genome shotgun (WGS) entry which is preliminary data.</text>
</comment>
<protein>
    <recommendedName>
        <fullName evidence="4">Pyridoxamine 5'-phosphate oxidase family protein</fullName>
    </recommendedName>
</protein>